<sequence>MFSLILISLERKSLENLVVTYVGKKVVDFSSEVLVRGIYSELVVVLIEPGQKVKNDDRLG</sequence>
<dbReference type="AlphaFoldDB" id="A0A3D8PK78"/>
<dbReference type="EMBL" id="PIOC01000028">
    <property type="protein sequence ID" value="RDW16072.1"/>
    <property type="molecule type" value="Genomic_DNA"/>
</dbReference>
<accession>A0A3D8PK78</accession>
<name>A0A3D8PK78_9BACI</name>
<protein>
    <submittedName>
        <fullName evidence="1">Uncharacterized protein</fullName>
    </submittedName>
</protein>
<gene>
    <name evidence="1" type="ORF">CWR48_17965</name>
</gene>
<proteinExistence type="predicted"/>
<keyword evidence="2" id="KW-1185">Reference proteome</keyword>
<evidence type="ECO:0000313" key="1">
    <source>
        <dbReference type="EMBL" id="RDW16072.1"/>
    </source>
</evidence>
<evidence type="ECO:0000313" key="2">
    <source>
        <dbReference type="Proteomes" id="UP000257143"/>
    </source>
</evidence>
<reference evidence="2" key="1">
    <citation type="submission" date="2017-11" db="EMBL/GenBank/DDBJ databases">
        <authorList>
            <person name="Zhu W."/>
        </authorList>
    </citation>
    <scope>NUCLEOTIDE SEQUENCE [LARGE SCALE GENOMIC DNA]</scope>
    <source>
        <strain evidence="2">CAU 1183</strain>
    </source>
</reference>
<comment type="caution">
    <text evidence="1">The sequence shown here is derived from an EMBL/GenBank/DDBJ whole genome shotgun (WGS) entry which is preliminary data.</text>
</comment>
<dbReference type="Proteomes" id="UP000257143">
    <property type="component" value="Unassembled WGS sequence"/>
</dbReference>
<organism evidence="1 2">
    <name type="scientific">Oceanobacillus arenosus</name>
    <dbReference type="NCBI Taxonomy" id="1229153"/>
    <lineage>
        <taxon>Bacteria</taxon>
        <taxon>Bacillati</taxon>
        <taxon>Bacillota</taxon>
        <taxon>Bacilli</taxon>
        <taxon>Bacillales</taxon>
        <taxon>Bacillaceae</taxon>
        <taxon>Oceanobacillus</taxon>
    </lineage>
</organism>